<accession>A0ABV9WD77</accession>
<comment type="similarity">
    <text evidence="1">Belongs to the short-chain fatty acyl-CoA assimilation regulator (ScfR) family.</text>
</comment>
<dbReference type="SUPFAM" id="SSF47413">
    <property type="entry name" value="lambda repressor-like DNA-binding domains"/>
    <property type="match status" value="1"/>
</dbReference>
<dbReference type="Gene3D" id="1.10.260.40">
    <property type="entry name" value="lambda repressor-like DNA-binding domains"/>
    <property type="match status" value="1"/>
</dbReference>
<dbReference type="Pfam" id="PF01381">
    <property type="entry name" value="HTH_3"/>
    <property type="match status" value="1"/>
</dbReference>
<sequence length="381" mass="42487">MNRRFRQPSLFESPAAATVADLFDPVRLTQARVLAGKTKHELAEDLGVSAAAVGQYEAGITAPRPDHLKRLAEVLGYPLAFFAKGRPYVRIDASMAHFRSLRSTRVGQRAKAMEVAEQVWELTNALERHIELPPVNLPVIGSENSSRPIGPESAAREVRKFWGIGAGPFRHAVRTLEIHGVVVSLVSMDEDVARVDAFSTSIFPRPLVILTPDRANDVYRHRFTACHELGHLLLHRNVIPGDLEQEKEADRFAAELLAPAAEIADELPVRFRLQALDEVSRRWGVSVKSLVRRCRELGIISDASARRSYVRLQQATDSGLLRPEPITKFQGETPVLLLSAFELAEQHGLELKTLAAELAWPHRRVRQLLGQPDPRPSLRLV</sequence>
<feature type="domain" description="HTH cro/C1-type" evidence="2">
    <location>
        <begin position="28"/>
        <end position="82"/>
    </location>
</feature>
<gene>
    <name evidence="3" type="ORF">ACFPIJ_54020</name>
</gene>
<dbReference type="Pfam" id="PF06114">
    <property type="entry name" value="Peptidase_M78"/>
    <property type="match status" value="1"/>
</dbReference>
<keyword evidence="4" id="KW-1185">Reference proteome</keyword>
<dbReference type="PANTHER" id="PTHR43236">
    <property type="entry name" value="ANTITOXIN HIGA1"/>
    <property type="match status" value="1"/>
</dbReference>
<organism evidence="3 4">
    <name type="scientific">Dactylosporangium cerinum</name>
    <dbReference type="NCBI Taxonomy" id="1434730"/>
    <lineage>
        <taxon>Bacteria</taxon>
        <taxon>Bacillati</taxon>
        <taxon>Actinomycetota</taxon>
        <taxon>Actinomycetes</taxon>
        <taxon>Micromonosporales</taxon>
        <taxon>Micromonosporaceae</taxon>
        <taxon>Dactylosporangium</taxon>
    </lineage>
</organism>
<dbReference type="InterPro" id="IPR010359">
    <property type="entry name" value="IrrE_HExxH"/>
</dbReference>
<name>A0ABV9WD77_9ACTN</name>
<comment type="caution">
    <text evidence="3">The sequence shown here is derived from an EMBL/GenBank/DDBJ whole genome shotgun (WGS) entry which is preliminary data.</text>
</comment>
<dbReference type="CDD" id="cd00093">
    <property type="entry name" value="HTH_XRE"/>
    <property type="match status" value="1"/>
</dbReference>
<protein>
    <submittedName>
        <fullName evidence="3">XRE family transcriptional regulator</fullName>
    </submittedName>
</protein>
<dbReference type="Gene3D" id="1.10.10.2910">
    <property type="match status" value="1"/>
</dbReference>
<evidence type="ECO:0000259" key="2">
    <source>
        <dbReference type="PROSITE" id="PS50943"/>
    </source>
</evidence>
<evidence type="ECO:0000256" key="1">
    <source>
        <dbReference type="ARBA" id="ARBA00007227"/>
    </source>
</evidence>
<dbReference type="Proteomes" id="UP001595912">
    <property type="component" value="Unassembled WGS sequence"/>
</dbReference>
<dbReference type="InterPro" id="IPR001387">
    <property type="entry name" value="Cro/C1-type_HTH"/>
</dbReference>
<dbReference type="RefSeq" id="WP_380127353.1">
    <property type="nucleotide sequence ID" value="NZ_JBHSIU010000105.1"/>
</dbReference>
<evidence type="ECO:0000313" key="4">
    <source>
        <dbReference type="Proteomes" id="UP001595912"/>
    </source>
</evidence>
<proteinExistence type="inferred from homology"/>
<reference evidence="4" key="1">
    <citation type="journal article" date="2019" name="Int. J. Syst. Evol. Microbiol.">
        <title>The Global Catalogue of Microorganisms (GCM) 10K type strain sequencing project: providing services to taxonomists for standard genome sequencing and annotation.</title>
        <authorList>
            <consortium name="The Broad Institute Genomics Platform"/>
            <consortium name="The Broad Institute Genome Sequencing Center for Infectious Disease"/>
            <person name="Wu L."/>
            <person name="Ma J."/>
        </authorList>
    </citation>
    <scope>NUCLEOTIDE SEQUENCE [LARGE SCALE GENOMIC DNA]</scope>
    <source>
        <strain evidence="4">CGMCC 4.7152</strain>
    </source>
</reference>
<dbReference type="SMART" id="SM00530">
    <property type="entry name" value="HTH_XRE"/>
    <property type="match status" value="1"/>
</dbReference>
<evidence type="ECO:0000313" key="3">
    <source>
        <dbReference type="EMBL" id="MFC5006716.1"/>
    </source>
</evidence>
<dbReference type="EMBL" id="JBHSIU010000105">
    <property type="protein sequence ID" value="MFC5006716.1"/>
    <property type="molecule type" value="Genomic_DNA"/>
</dbReference>
<dbReference type="PANTHER" id="PTHR43236:SF1">
    <property type="entry name" value="BLL7220 PROTEIN"/>
    <property type="match status" value="1"/>
</dbReference>
<dbReference type="PROSITE" id="PS50943">
    <property type="entry name" value="HTH_CROC1"/>
    <property type="match status" value="1"/>
</dbReference>
<dbReference type="InterPro" id="IPR010982">
    <property type="entry name" value="Lambda_DNA-bd_dom_sf"/>
</dbReference>
<dbReference type="InterPro" id="IPR052345">
    <property type="entry name" value="Rad_response_metalloprotease"/>
</dbReference>